<dbReference type="SUPFAM" id="SSF53474">
    <property type="entry name" value="alpha/beta-Hydrolases"/>
    <property type="match status" value="1"/>
</dbReference>
<comment type="caution">
    <text evidence="4">The sequence shown here is derived from an EMBL/GenBank/DDBJ whole genome shotgun (WGS) entry which is preliminary data.</text>
</comment>
<dbReference type="Proteomes" id="UP001597083">
    <property type="component" value="Unassembled WGS sequence"/>
</dbReference>
<dbReference type="InterPro" id="IPR001031">
    <property type="entry name" value="Thioesterase"/>
</dbReference>
<feature type="non-terminal residue" evidence="4">
    <location>
        <position position="1"/>
    </location>
</feature>
<name>A0ABW3CFS5_9ACTN</name>
<evidence type="ECO:0000313" key="4">
    <source>
        <dbReference type="EMBL" id="MFD0852792.1"/>
    </source>
</evidence>
<accession>A0ABW3CFS5</accession>
<evidence type="ECO:0000313" key="5">
    <source>
        <dbReference type="Proteomes" id="UP001597083"/>
    </source>
</evidence>
<dbReference type="EMBL" id="JBHTIR010001638">
    <property type="protein sequence ID" value="MFD0852792.1"/>
    <property type="molecule type" value="Genomic_DNA"/>
</dbReference>
<evidence type="ECO:0000256" key="1">
    <source>
        <dbReference type="ARBA" id="ARBA00007169"/>
    </source>
</evidence>
<protein>
    <submittedName>
        <fullName evidence="4">Thioesterase II family protein</fullName>
    </submittedName>
</protein>
<proteinExistence type="inferred from homology"/>
<gene>
    <name evidence="4" type="ORF">ACFQ07_11180</name>
</gene>
<dbReference type="InterPro" id="IPR029058">
    <property type="entry name" value="AB_hydrolase_fold"/>
</dbReference>
<dbReference type="InterPro" id="IPR012223">
    <property type="entry name" value="TEII"/>
</dbReference>
<dbReference type="Gene3D" id="3.40.50.1820">
    <property type="entry name" value="alpha/beta hydrolase"/>
    <property type="match status" value="1"/>
</dbReference>
<dbReference type="Pfam" id="PF00975">
    <property type="entry name" value="Thioesterase"/>
    <property type="match status" value="1"/>
</dbReference>
<reference evidence="5" key="1">
    <citation type="journal article" date="2019" name="Int. J. Syst. Evol. Microbiol.">
        <title>The Global Catalogue of Microorganisms (GCM) 10K type strain sequencing project: providing services to taxonomists for standard genome sequencing and annotation.</title>
        <authorList>
            <consortium name="The Broad Institute Genomics Platform"/>
            <consortium name="The Broad Institute Genome Sequencing Center for Infectious Disease"/>
            <person name="Wu L."/>
            <person name="Ma J."/>
        </authorList>
    </citation>
    <scope>NUCLEOTIDE SEQUENCE [LARGE SCALE GENOMIC DNA]</scope>
    <source>
        <strain evidence="5">JCM 31696</strain>
    </source>
</reference>
<evidence type="ECO:0000256" key="2">
    <source>
        <dbReference type="SAM" id="MobiDB-lite"/>
    </source>
</evidence>
<sequence>ALFGHSMGAVIAYEVARLLQERGTPPVHLFASAARPPHDRGDERDSELDDEGLVEVLTALGGVDAEVLEDEELRELVLPYIRNDFALIENYRHVAEPRLDVPVTALIGDSDPHVDRELAGRWRDVTGGEPFAVEAWPGDHFYLVPRRSEVIELISRTLKLPANP</sequence>
<keyword evidence="5" id="KW-1185">Reference proteome</keyword>
<feature type="domain" description="Thioesterase" evidence="3">
    <location>
        <begin position="1"/>
        <end position="156"/>
    </location>
</feature>
<feature type="region of interest" description="Disordered" evidence="2">
    <location>
        <begin position="29"/>
        <end position="48"/>
    </location>
</feature>
<comment type="similarity">
    <text evidence="1">Belongs to the thioesterase family.</text>
</comment>
<organism evidence="4 5">
    <name type="scientific">Actinomadura adrarensis</name>
    <dbReference type="NCBI Taxonomy" id="1819600"/>
    <lineage>
        <taxon>Bacteria</taxon>
        <taxon>Bacillati</taxon>
        <taxon>Actinomycetota</taxon>
        <taxon>Actinomycetes</taxon>
        <taxon>Streptosporangiales</taxon>
        <taxon>Thermomonosporaceae</taxon>
        <taxon>Actinomadura</taxon>
    </lineage>
</organism>
<evidence type="ECO:0000259" key="3">
    <source>
        <dbReference type="Pfam" id="PF00975"/>
    </source>
</evidence>
<dbReference type="PANTHER" id="PTHR11487">
    <property type="entry name" value="THIOESTERASE"/>
    <property type="match status" value="1"/>
</dbReference>
<dbReference type="PANTHER" id="PTHR11487:SF0">
    <property type="entry name" value="S-ACYL FATTY ACID SYNTHASE THIOESTERASE, MEDIUM CHAIN"/>
    <property type="match status" value="1"/>
</dbReference>